<comment type="similarity">
    <text evidence="2">Belongs to the outer membrane factor (OMF) (TC 1.B.17) family.</text>
</comment>
<dbReference type="InterPro" id="IPR003423">
    <property type="entry name" value="OMP_efflux"/>
</dbReference>
<organism evidence="9 10">
    <name type="scientific">Prevotella intermedia</name>
    <dbReference type="NCBI Taxonomy" id="28131"/>
    <lineage>
        <taxon>Bacteria</taxon>
        <taxon>Pseudomonadati</taxon>
        <taxon>Bacteroidota</taxon>
        <taxon>Bacteroidia</taxon>
        <taxon>Bacteroidales</taxon>
        <taxon>Prevotellaceae</taxon>
        <taxon>Prevotella</taxon>
    </lineage>
</organism>
<evidence type="ECO:0000256" key="1">
    <source>
        <dbReference type="ARBA" id="ARBA00004442"/>
    </source>
</evidence>
<reference evidence="9 10" key="1">
    <citation type="submission" date="2017-11" db="EMBL/GenBank/DDBJ databases">
        <title>Genome sequencing of Prevotella intermedia KCOM 2033.</title>
        <authorList>
            <person name="Kook J.-K."/>
            <person name="Park S.-N."/>
            <person name="Lim Y.K."/>
        </authorList>
    </citation>
    <scope>NUCLEOTIDE SEQUENCE [LARGE SCALE GENOMIC DNA]</scope>
    <source>
        <strain evidence="9 10">KCOM 2033</strain>
    </source>
</reference>
<dbReference type="PANTHER" id="PTHR30026">
    <property type="entry name" value="OUTER MEMBRANE PROTEIN TOLC"/>
    <property type="match status" value="1"/>
</dbReference>
<dbReference type="GO" id="GO:1990281">
    <property type="term" value="C:efflux pump complex"/>
    <property type="evidence" value="ECO:0007669"/>
    <property type="project" value="TreeGrafter"/>
</dbReference>
<protein>
    <submittedName>
        <fullName evidence="9">Transporter</fullName>
    </submittedName>
</protein>
<evidence type="ECO:0000256" key="7">
    <source>
        <dbReference type="ARBA" id="ARBA00023237"/>
    </source>
</evidence>
<evidence type="ECO:0000313" key="9">
    <source>
        <dbReference type="EMBL" id="ATV51875.1"/>
    </source>
</evidence>
<dbReference type="PANTHER" id="PTHR30026:SF20">
    <property type="entry name" value="OUTER MEMBRANE PROTEIN TOLC"/>
    <property type="match status" value="1"/>
</dbReference>
<keyword evidence="6" id="KW-0472">Membrane</keyword>
<comment type="subcellular location">
    <subcellularLocation>
        <location evidence="1">Cell outer membrane</location>
    </subcellularLocation>
</comment>
<dbReference type="GO" id="GO:0009279">
    <property type="term" value="C:cell outer membrane"/>
    <property type="evidence" value="ECO:0007669"/>
    <property type="project" value="UniProtKB-SubCell"/>
</dbReference>
<evidence type="ECO:0000256" key="5">
    <source>
        <dbReference type="ARBA" id="ARBA00022692"/>
    </source>
</evidence>
<dbReference type="EMBL" id="CP024696">
    <property type="protein sequence ID" value="ATV51875.1"/>
    <property type="molecule type" value="Genomic_DNA"/>
</dbReference>
<evidence type="ECO:0000256" key="8">
    <source>
        <dbReference type="SAM" id="SignalP"/>
    </source>
</evidence>
<evidence type="ECO:0000313" key="10">
    <source>
        <dbReference type="Proteomes" id="UP000229323"/>
    </source>
</evidence>
<dbReference type="Proteomes" id="UP000229323">
    <property type="component" value="Chromosome"/>
</dbReference>
<keyword evidence="5" id="KW-0812">Transmembrane</keyword>
<evidence type="ECO:0000256" key="3">
    <source>
        <dbReference type="ARBA" id="ARBA00022448"/>
    </source>
</evidence>
<keyword evidence="4" id="KW-1134">Transmembrane beta strand</keyword>
<keyword evidence="3" id="KW-0813">Transport</keyword>
<dbReference type="InterPro" id="IPR051906">
    <property type="entry name" value="TolC-like"/>
</dbReference>
<dbReference type="GO" id="GO:0015288">
    <property type="term" value="F:porin activity"/>
    <property type="evidence" value="ECO:0007669"/>
    <property type="project" value="TreeGrafter"/>
</dbReference>
<sequence length="424" mass="48072">MKKFKTLIIMALLPMVSQAQTVTLDECQQLARENYPLIKQYDLIQQTTDFTVSNIMKGWLPQITAAAQATWQSDVMTLPNPLQNSLKQQGYNVQGLKKDQYRVGVELNQIVFDGGLMASQSRVAKLQGEVQRAQTDVDMYTIRQRVNDMYFGILLLNEKIQLNQDLQILLQSNLDKLSSLLKNGVAMQSDVNTVKAEKLRAIQGGTELAASKKSLVRMLSTFIGKDVSDVTKPAFTVVVNGNNRPELSLFDKQIQLTNAQEKALNTRLLPRLSLFAQGGYGYPGYDQFDAMFNHDWKLSGIIGARLVWNIDGLYKNKTDKKKIQAQRDLIEAGRETFLFNNSLLQIQQSEGIEKYRKLINEDDDIVTLRSQVRQSAESKLAHGIIDTNNLLQEITRENQAKIDRSAHEIQMLKEAYDLKHTTNK</sequence>
<dbReference type="AlphaFoldDB" id="A0A2D3N922"/>
<dbReference type="GO" id="GO:0015562">
    <property type="term" value="F:efflux transmembrane transporter activity"/>
    <property type="evidence" value="ECO:0007669"/>
    <property type="project" value="InterPro"/>
</dbReference>
<dbReference type="SUPFAM" id="SSF56954">
    <property type="entry name" value="Outer membrane efflux proteins (OEP)"/>
    <property type="match status" value="1"/>
</dbReference>
<name>A0A2D3N922_PREIN</name>
<dbReference type="Gene3D" id="1.20.1600.10">
    <property type="entry name" value="Outer membrane efflux proteins (OEP)"/>
    <property type="match status" value="1"/>
</dbReference>
<keyword evidence="8" id="KW-0732">Signal</keyword>
<feature type="chain" id="PRO_5013884676" evidence="8">
    <location>
        <begin position="20"/>
        <end position="424"/>
    </location>
</feature>
<feature type="signal peptide" evidence="8">
    <location>
        <begin position="1"/>
        <end position="19"/>
    </location>
</feature>
<evidence type="ECO:0000256" key="2">
    <source>
        <dbReference type="ARBA" id="ARBA00007613"/>
    </source>
</evidence>
<evidence type="ECO:0000256" key="4">
    <source>
        <dbReference type="ARBA" id="ARBA00022452"/>
    </source>
</evidence>
<dbReference type="RefSeq" id="WP_100022499.1">
    <property type="nucleotide sequence ID" value="NZ_CP024696.1"/>
</dbReference>
<proteinExistence type="inferred from homology"/>
<gene>
    <name evidence="9" type="ORF">CTM50_01585</name>
</gene>
<dbReference type="Pfam" id="PF02321">
    <property type="entry name" value="OEP"/>
    <property type="match status" value="1"/>
</dbReference>
<accession>A0A2D3N922</accession>
<keyword evidence="7" id="KW-0998">Cell outer membrane</keyword>
<evidence type="ECO:0000256" key="6">
    <source>
        <dbReference type="ARBA" id="ARBA00023136"/>
    </source>
</evidence>